<reference evidence="1" key="2">
    <citation type="submission" date="2020-09" db="EMBL/GenBank/DDBJ databases">
        <authorList>
            <person name="Sun Q."/>
            <person name="Ohkuma M."/>
        </authorList>
    </citation>
    <scope>NUCLEOTIDE SEQUENCE</scope>
    <source>
        <strain evidence="1">JCM 3051</strain>
    </source>
</reference>
<dbReference type="InterPro" id="IPR029033">
    <property type="entry name" value="His_PPase_superfam"/>
</dbReference>
<organism evidence="1 2">
    <name type="scientific">Promicromonospora citrea</name>
    <dbReference type="NCBI Taxonomy" id="43677"/>
    <lineage>
        <taxon>Bacteria</taxon>
        <taxon>Bacillati</taxon>
        <taxon>Actinomycetota</taxon>
        <taxon>Actinomycetes</taxon>
        <taxon>Micrococcales</taxon>
        <taxon>Promicromonosporaceae</taxon>
        <taxon>Promicromonospora</taxon>
    </lineage>
</organism>
<keyword evidence="2" id="KW-1185">Reference proteome</keyword>
<evidence type="ECO:0000313" key="2">
    <source>
        <dbReference type="Proteomes" id="UP000655589"/>
    </source>
</evidence>
<proteinExistence type="predicted"/>
<dbReference type="Proteomes" id="UP000655589">
    <property type="component" value="Unassembled WGS sequence"/>
</dbReference>
<evidence type="ECO:0000313" key="1">
    <source>
        <dbReference type="EMBL" id="GGM36118.1"/>
    </source>
</evidence>
<name>A0A8H9GLY0_9MICO</name>
<sequence>MRGTRRRPWCAGVLRERQTDIYADVVVLYLVRHGRPIIDPSVPSSAWVLDPDHEHLVTELAARAPWSADAVWFSSPEPKAVRTARLLAGRDVPVVRDLREHERQAAGLVPDFVRAIAEAFATPDAEVRPGWEPTARTQARTVVAAGRIIEDHPGRDIVLVGHGTAWTLLAAALTGSEPDLGRWRALSMPDVITVDTTEGGNAGKA</sequence>
<dbReference type="SUPFAM" id="SSF53254">
    <property type="entry name" value="Phosphoglycerate mutase-like"/>
    <property type="match status" value="1"/>
</dbReference>
<evidence type="ECO:0008006" key="3">
    <source>
        <dbReference type="Google" id="ProtNLM"/>
    </source>
</evidence>
<comment type="caution">
    <text evidence="1">The sequence shown here is derived from an EMBL/GenBank/DDBJ whole genome shotgun (WGS) entry which is preliminary data.</text>
</comment>
<reference evidence="1" key="1">
    <citation type="journal article" date="2014" name="Int. J. Syst. Evol. Microbiol.">
        <title>Complete genome sequence of Corynebacterium casei LMG S-19264T (=DSM 44701T), isolated from a smear-ripened cheese.</title>
        <authorList>
            <consortium name="US DOE Joint Genome Institute (JGI-PGF)"/>
            <person name="Walter F."/>
            <person name="Albersmeier A."/>
            <person name="Kalinowski J."/>
            <person name="Ruckert C."/>
        </authorList>
    </citation>
    <scope>NUCLEOTIDE SEQUENCE</scope>
    <source>
        <strain evidence="1">JCM 3051</strain>
    </source>
</reference>
<dbReference type="AlphaFoldDB" id="A0A8H9GLY0"/>
<dbReference type="EMBL" id="BMPT01000016">
    <property type="protein sequence ID" value="GGM36118.1"/>
    <property type="molecule type" value="Genomic_DNA"/>
</dbReference>
<protein>
    <recommendedName>
        <fullName evidence="3">Broad specificity phosphatase PhoE</fullName>
    </recommendedName>
</protein>
<dbReference type="InterPro" id="IPR013078">
    <property type="entry name" value="His_Pase_superF_clade-1"/>
</dbReference>
<accession>A0A8H9GLY0</accession>
<gene>
    <name evidence="1" type="ORF">GCM10010102_34310</name>
</gene>
<dbReference type="Gene3D" id="3.40.50.1240">
    <property type="entry name" value="Phosphoglycerate mutase-like"/>
    <property type="match status" value="1"/>
</dbReference>
<dbReference type="Pfam" id="PF00300">
    <property type="entry name" value="His_Phos_1"/>
    <property type="match status" value="1"/>
</dbReference>